<evidence type="ECO:0000256" key="9">
    <source>
        <dbReference type="ARBA" id="ARBA00023136"/>
    </source>
</evidence>
<name>B7AQX5_9FIRM</name>
<feature type="domain" description="PLD phosphodiesterase" evidence="14">
    <location>
        <begin position="437"/>
        <end position="464"/>
    </location>
</feature>
<dbReference type="AlphaFoldDB" id="B7AQX5"/>
<dbReference type="PANTHER" id="PTHR21248:SF22">
    <property type="entry name" value="PHOSPHOLIPASE D"/>
    <property type="match status" value="1"/>
</dbReference>
<evidence type="ECO:0000256" key="6">
    <source>
        <dbReference type="ARBA" id="ARBA00022737"/>
    </source>
</evidence>
<sequence>MKGLIMKNNANNKKKRGLFRIVFGRTTIVVLLILMQVAMLFCAYAFLANKIIYYQGVITAISFVTLVCIINNDENAGFKIAWIIPVLAFPVFGALFYLYCRNQYSIKMIKGKLNLIDADIKQYQRKSIGADSVEVNNDLGEVGIANYLYNSGNYSAYTESGIEYYPLGDDMYVSLVRELEKAEKFIFLEYFIIAKGYMWDSILDILKRKVSEGVEVRLMYDGMCSFVLLPYSYPKQLEEYGIKCRMFAPIVPVLSTYHNNRDHRKIVVIDGRTAFTGGVNLADEYINHIERFGHWKDTGVMIKGDAVKSMTLMFLQLWNVSEQHMERHYSKYLIDNPEIKGNQGIVIPFGDGPYNREDIGKNVYIDILNRAHRYVHIMTPYLILDDEMVAALRYSAERDVETIIIMPHIPDKKYAYLLARTYYKELIEYGVKIYEYTPGFVHAKQFVSDDIRGVVGSFNLDYRSMYLHYECAVYMYNTPVISDIEKDFQDTLAKCQQITVKTCNEYSKIGMLIGRVLRIFAPLM</sequence>
<keyword evidence="10" id="KW-0594">Phospholipid biosynthesis</keyword>
<dbReference type="eggNOG" id="COG1502">
    <property type="taxonomic scope" value="Bacteria"/>
</dbReference>
<reference evidence="15 16" key="2">
    <citation type="submission" date="2008-11" db="EMBL/GenBank/DDBJ databases">
        <authorList>
            <person name="Fulton L."/>
            <person name="Clifton S."/>
            <person name="Fulton B."/>
            <person name="Xu J."/>
            <person name="Minx P."/>
            <person name="Pepin K.H."/>
            <person name="Johnson M."/>
            <person name="Bhonagiri V."/>
            <person name="Nash W.E."/>
            <person name="Mardis E.R."/>
            <person name="Wilson R.K."/>
        </authorList>
    </citation>
    <scope>NUCLEOTIDE SEQUENCE [LARGE SCALE GENOMIC DNA]</scope>
    <source>
        <strain evidence="15 16">ATCC 43243</strain>
    </source>
</reference>
<keyword evidence="5 13" id="KW-0812">Transmembrane</keyword>
<evidence type="ECO:0000256" key="5">
    <source>
        <dbReference type="ARBA" id="ARBA00022692"/>
    </source>
</evidence>
<dbReference type="CDD" id="cd09154">
    <property type="entry name" value="PLDc_SMU_988_like_1"/>
    <property type="match status" value="1"/>
</dbReference>
<evidence type="ECO:0000256" key="11">
    <source>
        <dbReference type="ARBA" id="ARBA00023264"/>
    </source>
</evidence>
<keyword evidence="7 13" id="KW-1133">Transmembrane helix</keyword>
<evidence type="ECO:0000256" key="13">
    <source>
        <dbReference type="SAM" id="Phobius"/>
    </source>
</evidence>
<evidence type="ECO:0000256" key="7">
    <source>
        <dbReference type="ARBA" id="ARBA00022989"/>
    </source>
</evidence>
<dbReference type="GO" id="GO:0005886">
    <property type="term" value="C:plasma membrane"/>
    <property type="evidence" value="ECO:0007669"/>
    <property type="project" value="UniProtKB-SubCell"/>
</dbReference>
<dbReference type="SMART" id="SM00155">
    <property type="entry name" value="PLDc"/>
    <property type="match status" value="2"/>
</dbReference>
<feature type="transmembrane region" description="Helical" evidence="13">
    <location>
        <begin position="21"/>
        <end position="46"/>
    </location>
</feature>
<keyword evidence="11" id="KW-1208">Phospholipid metabolism</keyword>
<comment type="subcellular location">
    <subcellularLocation>
        <location evidence="1">Cell membrane</location>
        <topology evidence="1">Multi-pass membrane protein</topology>
    </subcellularLocation>
</comment>
<dbReference type="HOGENOM" id="CLU_038053_1_2_9"/>
<feature type="transmembrane region" description="Helical" evidence="13">
    <location>
        <begin position="52"/>
        <end position="70"/>
    </location>
</feature>
<gene>
    <name evidence="15" type="ORF">BACPEC_01084</name>
</gene>
<dbReference type="GO" id="GO:0008808">
    <property type="term" value="F:cardiolipin synthase activity"/>
    <property type="evidence" value="ECO:0007669"/>
    <property type="project" value="UniProtKB-UniRule"/>
</dbReference>
<keyword evidence="3" id="KW-0444">Lipid biosynthesis</keyword>
<dbReference type="NCBIfam" id="TIGR04265">
    <property type="entry name" value="bac_cardiolipin"/>
    <property type="match status" value="1"/>
</dbReference>
<organism evidence="15 16">
    <name type="scientific">[Bacteroides] pectinophilus ATCC 43243</name>
    <dbReference type="NCBI Taxonomy" id="483218"/>
    <lineage>
        <taxon>Bacteria</taxon>
        <taxon>Bacillati</taxon>
        <taxon>Bacillota</taxon>
        <taxon>Clostridia</taxon>
        <taxon>Eubacteriales</taxon>
    </lineage>
</organism>
<dbReference type="Gene3D" id="3.30.870.10">
    <property type="entry name" value="Endonuclease Chain A"/>
    <property type="match status" value="2"/>
</dbReference>
<dbReference type="InterPro" id="IPR025202">
    <property type="entry name" value="PLD-like_dom"/>
</dbReference>
<dbReference type="Pfam" id="PF13396">
    <property type="entry name" value="PLDc_N"/>
    <property type="match status" value="1"/>
</dbReference>
<keyword evidence="2" id="KW-1003">Cell membrane</keyword>
<feature type="transmembrane region" description="Helical" evidence="13">
    <location>
        <begin position="82"/>
        <end position="99"/>
    </location>
</feature>
<dbReference type="PANTHER" id="PTHR21248">
    <property type="entry name" value="CARDIOLIPIN SYNTHASE"/>
    <property type="match status" value="1"/>
</dbReference>
<protein>
    <recommendedName>
        <fullName evidence="12">Cardiolipin synthase</fullName>
        <ecNumber evidence="12">2.7.8.-</ecNumber>
    </recommendedName>
</protein>
<reference evidence="15 16" key="1">
    <citation type="submission" date="2008-11" db="EMBL/GenBank/DDBJ databases">
        <title>Draft genome sequence of Bacteroides pectinophilus (ATCC 43243).</title>
        <authorList>
            <person name="Sudarsanam P."/>
            <person name="Ley R."/>
            <person name="Guruge J."/>
            <person name="Turnbaugh P.J."/>
            <person name="Mahowald M."/>
            <person name="Liep D."/>
            <person name="Gordon J."/>
        </authorList>
    </citation>
    <scope>NUCLEOTIDE SEQUENCE [LARGE SCALE GENOMIC DNA]</scope>
    <source>
        <strain evidence="15 16">ATCC 43243</strain>
    </source>
</reference>
<evidence type="ECO:0000313" key="15">
    <source>
        <dbReference type="EMBL" id="EEC58097.1"/>
    </source>
</evidence>
<comment type="caution">
    <text evidence="15">The sequence shown here is derived from an EMBL/GenBank/DDBJ whole genome shotgun (WGS) entry which is preliminary data.</text>
</comment>
<keyword evidence="16" id="KW-1185">Reference proteome</keyword>
<dbReference type="EC" id="2.7.8.-" evidence="12"/>
<evidence type="ECO:0000256" key="2">
    <source>
        <dbReference type="ARBA" id="ARBA00022475"/>
    </source>
</evidence>
<dbReference type="InterPro" id="IPR022924">
    <property type="entry name" value="Cardiolipin_synthase"/>
</dbReference>
<dbReference type="EMBL" id="ABVQ01000035">
    <property type="protein sequence ID" value="EEC58097.1"/>
    <property type="molecule type" value="Genomic_DNA"/>
</dbReference>
<keyword evidence="9 13" id="KW-0472">Membrane</keyword>
<accession>B7AQX5</accession>
<evidence type="ECO:0000256" key="8">
    <source>
        <dbReference type="ARBA" id="ARBA00023098"/>
    </source>
</evidence>
<keyword evidence="6" id="KW-0677">Repeat</keyword>
<evidence type="ECO:0000256" key="3">
    <source>
        <dbReference type="ARBA" id="ARBA00022516"/>
    </source>
</evidence>
<dbReference type="SUPFAM" id="SSF56024">
    <property type="entry name" value="Phospholipase D/nuclease"/>
    <property type="match status" value="2"/>
</dbReference>
<dbReference type="PROSITE" id="PS50035">
    <property type="entry name" value="PLD"/>
    <property type="match status" value="2"/>
</dbReference>
<evidence type="ECO:0000259" key="14">
    <source>
        <dbReference type="PROSITE" id="PS50035"/>
    </source>
</evidence>
<keyword evidence="4" id="KW-0808">Transferase</keyword>
<dbReference type="STRING" id="483218.BACPEC_01084"/>
<evidence type="ECO:0000256" key="1">
    <source>
        <dbReference type="ARBA" id="ARBA00004651"/>
    </source>
</evidence>
<dbReference type="GO" id="GO:0032049">
    <property type="term" value="P:cardiolipin biosynthetic process"/>
    <property type="evidence" value="ECO:0007669"/>
    <property type="project" value="UniProtKB-UniRule"/>
</dbReference>
<proteinExistence type="predicted"/>
<evidence type="ECO:0000313" key="16">
    <source>
        <dbReference type="Proteomes" id="UP000003136"/>
    </source>
</evidence>
<evidence type="ECO:0000256" key="12">
    <source>
        <dbReference type="NCBIfam" id="TIGR04265"/>
    </source>
</evidence>
<dbReference type="CDD" id="cd09160">
    <property type="entry name" value="PLDc_SMU_988_like_2"/>
    <property type="match status" value="1"/>
</dbReference>
<evidence type="ECO:0000256" key="4">
    <source>
        <dbReference type="ARBA" id="ARBA00022679"/>
    </source>
</evidence>
<dbReference type="Proteomes" id="UP000003136">
    <property type="component" value="Unassembled WGS sequence"/>
</dbReference>
<dbReference type="InterPro" id="IPR027379">
    <property type="entry name" value="CLS_N"/>
</dbReference>
<dbReference type="InterPro" id="IPR001736">
    <property type="entry name" value="PLipase_D/transphosphatidylase"/>
</dbReference>
<dbReference type="Pfam" id="PF13091">
    <property type="entry name" value="PLDc_2"/>
    <property type="match status" value="2"/>
</dbReference>
<feature type="domain" description="PLD phosphodiesterase" evidence="14">
    <location>
        <begin position="258"/>
        <end position="285"/>
    </location>
</feature>
<evidence type="ECO:0000256" key="10">
    <source>
        <dbReference type="ARBA" id="ARBA00023209"/>
    </source>
</evidence>
<keyword evidence="8" id="KW-0443">Lipid metabolism</keyword>